<evidence type="ECO:0000256" key="10">
    <source>
        <dbReference type="ARBA" id="ARBA00022989"/>
    </source>
</evidence>
<dbReference type="PROSITE" id="PS00108">
    <property type="entry name" value="PROTEIN_KINASE_ST"/>
    <property type="match status" value="1"/>
</dbReference>
<reference evidence="17" key="1">
    <citation type="submission" date="2015-06" db="UniProtKB">
        <authorList>
            <consortium name="EnsemblPlants"/>
        </authorList>
    </citation>
    <scope>IDENTIFICATION</scope>
</reference>
<dbReference type="InterPro" id="IPR001881">
    <property type="entry name" value="EGF-like_Ca-bd_dom"/>
</dbReference>
<organism evidence="17">
    <name type="scientific">Aegilops tauschii</name>
    <name type="common">Tausch's goatgrass</name>
    <name type="synonym">Aegilops squarrosa</name>
    <dbReference type="NCBI Taxonomy" id="37682"/>
    <lineage>
        <taxon>Eukaryota</taxon>
        <taxon>Viridiplantae</taxon>
        <taxon>Streptophyta</taxon>
        <taxon>Embryophyta</taxon>
        <taxon>Tracheophyta</taxon>
        <taxon>Spermatophyta</taxon>
        <taxon>Magnoliopsida</taxon>
        <taxon>Liliopsida</taxon>
        <taxon>Poales</taxon>
        <taxon>Poaceae</taxon>
        <taxon>BOP clade</taxon>
        <taxon>Pooideae</taxon>
        <taxon>Triticodae</taxon>
        <taxon>Triticeae</taxon>
        <taxon>Triticinae</taxon>
        <taxon>Aegilops</taxon>
    </lineage>
</organism>
<keyword evidence="12" id="KW-1015">Disulfide bond</keyword>
<keyword evidence="5 15" id="KW-0812">Transmembrane</keyword>
<dbReference type="GO" id="GO:0004674">
    <property type="term" value="F:protein serine/threonine kinase activity"/>
    <property type="evidence" value="ECO:0007669"/>
    <property type="project" value="UniProtKB-KW"/>
</dbReference>
<evidence type="ECO:0000256" key="11">
    <source>
        <dbReference type="ARBA" id="ARBA00023136"/>
    </source>
</evidence>
<dbReference type="InterPro" id="IPR001245">
    <property type="entry name" value="Ser-Thr/Tyr_kinase_cat_dom"/>
</dbReference>
<evidence type="ECO:0000256" key="15">
    <source>
        <dbReference type="SAM" id="Phobius"/>
    </source>
</evidence>
<keyword evidence="8" id="KW-0418">Kinase</keyword>
<keyword evidence="2" id="KW-0723">Serine/threonine-protein kinase</keyword>
<keyword evidence="6 16" id="KW-0732">Signal</keyword>
<dbReference type="GO" id="GO:0007166">
    <property type="term" value="P:cell surface receptor signaling pathway"/>
    <property type="evidence" value="ECO:0007669"/>
    <property type="project" value="InterPro"/>
</dbReference>
<evidence type="ECO:0000256" key="14">
    <source>
        <dbReference type="SAM" id="MobiDB-lite"/>
    </source>
</evidence>
<keyword evidence="7" id="KW-0547">Nucleotide-binding</keyword>
<keyword evidence="3" id="KW-0245">EGF-like domain</keyword>
<dbReference type="SMART" id="SM00220">
    <property type="entry name" value="S_TKc"/>
    <property type="match status" value="1"/>
</dbReference>
<dbReference type="SUPFAM" id="SSF57196">
    <property type="entry name" value="EGF/Laminin"/>
    <property type="match status" value="1"/>
</dbReference>
<dbReference type="InterPro" id="IPR011009">
    <property type="entry name" value="Kinase-like_dom_sf"/>
</dbReference>
<dbReference type="GO" id="GO:0030247">
    <property type="term" value="F:polysaccharide binding"/>
    <property type="evidence" value="ECO:0007669"/>
    <property type="project" value="InterPro"/>
</dbReference>
<feature type="region of interest" description="Disordered" evidence="14">
    <location>
        <begin position="769"/>
        <end position="788"/>
    </location>
</feature>
<evidence type="ECO:0000256" key="4">
    <source>
        <dbReference type="ARBA" id="ARBA00022679"/>
    </source>
</evidence>
<feature type="region of interest" description="Disordered" evidence="14">
    <location>
        <begin position="718"/>
        <end position="741"/>
    </location>
</feature>
<dbReference type="InterPro" id="IPR008271">
    <property type="entry name" value="Ser/Thr_kinase_AS"/>
</dbReference>
<dbReference type="AlphaFoldDB" id="M8CXY4"/>
<keyword evidence="4" id="KW-0808">Transferase</keyword>
<dbReference type="FunFam" id="1.10.510.10:FF:000084">
    <property type="entry name" value="Wall-associated receptor kinase 2"/>
    <property type="match status" value="1"/>
</dbReference>
<protein>
    <submittedName>
        <fullName evidence="17">Wall-associated receptor kinase 2</fullName>
    </submittedName>
</protein>
<dbReference type="FunFam" id="3.30.200.20:FF:000043">
    <property type="entry name" value="Wall-associated receptor kinase 2"/>
    <property type="match status" value="1"/>
</dbReference>
<evidence type="ECO:0000313" key="17">
    <source>
        <dbReference type="EnsemblPlants" id="EMT28676"/>
    </source>
</evidence>
<accession>M8CXY4</accession>
<name>M8CXY4_AEGTA</name>
<dbReference type="PANTHER" id="PTHR27005:SF390">
    <property type="entry name" value="PROTEIN KINASE DOMAIN-CONTAINING PROTEIN"/>
    <property type="match status" value="1"/>
</dbReference>
<dbReference type="InterPro" id="IPR018097">
    <property type="entry name" value="EGF_Ca-bd_CS"/>
</dbReference>
<evidence type="ECO:0000256" key="13">
    <source>
        <dbReference type="ARBA" id="ARBA00023180"/>
    </source>
</evidence>
<dbReference type="Pfam" id="PF07714">
    <property type="entry name" value="PK_Tyr_Ser-Thr"/>
    <property type="match status" value="1"/>
</dbReference>
<feature type="compositionally biased region" description="Polar residues" evidence="14">
    <location>
        <begin position="718"/>
        <end position="729"/>
    </location>
</feature>
<dbReference type="InterPro" id="IPR025287">
    <property type="entry name" value="WAK_GUB"/>
</dbReference>
<evidence type="ECO:0000256" key="3">
    <source>
        <dbReference type="ARBA" id="ARBA00022536"/>
    </source>
</evidence>
<dbReference type="CDD" id="cd00054">
    <property type="entry name" value="EGF_CA"/>
    <property type="match status" value="1"/>
</dbReference>
<dbReference type="PANTHER" id="PTHR27005">
    <property type="entry name" value="WALL-ASSOCIATED RECEPTOR KINASE-LIKE 21"/>
    <property type="match status" value="1"/>
</dbReference>
<dbReference type="GO" id="GO:0005524">
    <property type="term" value="F:ATP binding"/>
    <property type="evidence" value="ECO:0007669"/>
    <property type="project" value="UniProtKB-UniRule"/>
</dbReference>
<dbReference type="InterPro" id="IPR000719">
    <property type="entry name" value="Prot_kinase_dom"/>
</dbReference>
<evidence type="ECO:0000256" key="6">
    <source>
        <dbReference type="ARBA" id="ARBA00022729"/>
    </source>
</evidence>
<keyword evidence="13" id="KW-0325">Glycoprotein</keyword>
<sequence>MAAAATLITMLLPLISAAGGAGGPPAGLEPMIGKPGCETRCGNVSVPFPFGFGPARCSATGLNLTCDNTTRPGKPPRLLLGEGGVFQQVEEISIQLSTVRVVTPPIFSPARSNLSADDYGAVKRASWGGGRLDSHSIFQYTLSSKSDYLGTLRPELVVVGCNVQATLHTEISRGNSYVVGCSSYCDGHRALTADDVRNDSAGYCVATIDTAQTYYNVEVTRLGNGSAVNDDLPVSVLLVKADFGAQDLPNRVVRLLNLDRPLGATPPLANTANANHIGGDCFSANALMDTRVTLTSPGDAKRVVCSMYVDMDECKDPVHNRCFGECVNNMGSFDCWCPQGYHRNPRRPDGCIKSMKSVKNTGLIIGISVSVVPCLILLALGGILIIRKLKHHTAERIKLKFFNQNRGQLLQQLISNRSDIGERMIIPPNELDKATNNFDQIRKLGGGGHGTIYKGILSDLHVVAIKKSNIVVQREIDEFINEVAILSQINHRNVVKLHGCCLETEIPLLAYEFISNGILSEHLHHASPRSIPWRDRLRIACEVGKAIAYLHSAISIPVIHRDIKSSNILLDDALTTKVSDFGASRYIPVNQTGITATTVQGTIGYLDPMYYYTGRLSEMSDVYSFGVLLVELLTRKMPITYRSSEDNLVDLIDSQVAAEGGNEVQEVACLAASCLKLKGEERPTTRQLEIALEGLQATKEHPLFDSRAIQNEENYIETSYPSTARSTSLDEAATSTSTPTSTHILTGCKVPLKVMAVVKGNFAGAGEKALGPLQRRQEEGEQGNGENI</sequence>
<dbReference type="PROSITE" id="PS00107">
    <property type="entry name" value="PROTEIN_KINASE_ATP"/>
    <property type="match status" value="1"/>
</dbReference>
<dbReference type="GO" id="GO:0005509">
    <property type="term" value="F:calcium ion binding"/>
    <property type="evidence" value="ECO:0007669"/>
    <property type="project" value="InterPro"/>
</dbReference>
<evidence type="ECO:0000256" key="12">
    <source>
        <dbReference type="ARBA" id="ARBA00023157"/>
    </source>
</evidence>
<dbReference type="InterPro" id="IPR017441">
    <property type="entry name" value="Protein_kinase_ATP_BS"/>
</dbReference>
<evidence type="ECO:0000256" key="2">
    <source>
        <dbReference type="ARBA" id="ARBA00022527"/>
    </source>
</evidence>
<feature type="transmembrane region" description="Helical" evidence="15">
    <location>
        <begin position="363"/>
        <end position="386"/>
    </location>
</feature>
<proteinExistence type="predicted"/>
<keyword evidence="10 15" id="KW-1133">Transmembrane helix</keyword>
<feature type="signal peptide" evidence="16">
    <location>
        <begin position="1"/>
        <end position="17"/>
    </location>
</feature>
<dbReference type="InterPro" id="IPR045274">
    <property type="entry name" value="WAK-like"/>
</dbReference>
<dbReference type="SUPFAM" id="SSF56112">
    <property type="entry name" value="Protein kinase-like (PK-like)"/>
    <property type="match status" value="1"/>
</dbReference>
<evidence type="ECO:0000256" key="9">
    <source>
        <dbReference type="ARBA" id="ARBA00022840"/>
    </source>
</evidence>
<evidence type="ECO:0000256" key="8">
    <source>
        <dbReference type="ARBA" id="ARBA00022777"/>
    </source>
</evidence>
<dbReference type="EnsemblPlants" id="EMT28676">
    <property type="protein sequence ID" value="EMT28676"/>
    <property type="gene ID" value="F775_17893"/>
</dbReference>
<feature type="chain" id="PRO_5014584725" evidence="16">
    <location>
        <begin position="18"/>
        <end position="788"/>
    </location>
</feature>
<dbReference type="PROSITE" id="PS50011">
    <property type="entry name" value="PROTEIN_KINASE_DOM"/>
    <property type="match status" value="1"/>
</dbReference>
<keyword evidence="9" id="KW-0067">ATP-binding</keyword>
<dbReference type="GO" id="GO:0005886">
    <property type="term" value="C:plasma membrane"/>
    <property type="evidence" value="ECO:0007669"/>
    <property type="project" value="TreeGrafter"/>
</dbReference>
<evidence type="ECO:0000256" key="16">
    <source>
        <dbReference type="SAM" id="SignalP"/>
    </source>
</evidence>
<dbReference type="Gene3D" id="1.10.510.10">
    <property type="entry name" value="Transferase(Phosphotransferase) domain 1"/>
    <property type="match status" value="1"/>
</dbReference>
<dbReference type="SMART" id="SM00179">
    <property type="entry name" value="EGF_CA"/>
    <property type="match status" value="1"/>
</dbReference>
<dbReference type="Pfam" id="PF07645">
    <property type="entry name" value="EGF_CA"/>
    <property type="match status" value="1"/>
</dbReference>
<dbReference type="InterPro" id="IPR049883">
    <property type="entry name" value="NOTCH1_EGF-like"/>
</dbReference>
<dbReference type="Gene3D" id="2.10.25.10">
    <property type="entry name" value="Laminin"/>
    <property type="match status" value="1"/>
</dbReference>
<evidence type="ECO:0000256" key="1">
    <source>
        <dbReference type="ARBA" id="ARBA00004479"/>
    </source>
</evidence>
<dbReference type="Gene3D" id="3.30.200.20">
    <property type="entry name" value="Phosphorylase Kinase, domain 1"/>
    <property type="match status" value="1"/>
</dbReference>
<keyword evidence="11 15" id="KW-0472">Membrane</keyword>
<comment type="subcellular location">
    <subcellularLocation>
        <location evidence="1">Membrane</location>
        <topology evidence="1">Single-pass type I membrane protein</topology>
    </subcellularLocation>
</comment>
<evidence type="ECO:0000256" key="7">
    <source>
        <dbReference type="ARBA" id="ARBA00022741"/>
    </source>
</evidence>
<dbReference type="PROSITE" id="PS01187">
    <property type="entry name" value="EGF_CA"/>
    <property type="match status" value="1"/>
</dbReference>
<dbReference type="Pfam" id="PF13947">
    <property type="entry name" value="GUB_WAK_bind"/>
    <property type="match status" value="1"/>
</dbReference>
<evidence type="ECO:0000256" key="5">
    <source>
        <dbReference type="ARBA" id="ARBA00022692"/>
    </source>
</evidence>